<feature type="non-terminal residue" evidence="3">
    <location>
        <position position="280"/>
    </location>
</feature>
<accession>A0ABV6YQW4</accession>
<evidence type="ECO:0000256" key="2">
    <source>
        <dbReference type="SAM" id="SignalP"/>
    </source>
</evidence>
<dbReference type="Proteomes" id="UP001594351">
    <property type="component" value="Unassembled WGS sequence"/>
</dbReference>
<reference evidence="3 4" key="1">
    <citation type="submission" date="2024-09" db="EMBL/GenBank/DDBJ databases">
        <title>Laminarin stimulates single cell rates of sulfate reduction while oxygen inhibits transcriptomic activity in coastal marine sediment.</title>
        <authorList>
            <person name="Lindsay M."/>
            <person name="Orcutt B."/>
            <person name="Emerson D."/>
            <person name="Stepanauskas R."/>
            <person name="D'Angelo T."/>
        </authorList>
    </citation>
    <scope>NUCLEOTIDE SEQUENCE [LARGE SCALE GENOMIC DNA]</scope>
    <source>
        <strain evidence="3">SAG AM-311-K15</strain>
    </source>
</reference>
<keyword evidence="2" id="KW-0732">Signal</keyword>
<proteinExistence type="predicted"/>
<feature type="chain" id="PRO_5047420302" evidence="2">
    <location>
        <begin position="44"/>
        <end position="280"/>
    </location>
</feature>
<protein>
    <submittedName>
        <fullName evidence="3">Murein hydrolase activator EnvC family protein</fullName>
    </submittedName>
</protein>
<gene>
    <name evidence="3" type="ORF">ACFL27_00205</name>
</gene>
<sequence>MKIKQQSIYSSFTWHISSFSSLKARLTLIVCFTLLLFSSLAQAAPDAAESLAKKEQKLLQIQRNLKNNLQKLEQFKEKEQTLLDDLEKLDFELELINTNIRLLELKKIRFEDEREAIKQEIGKRKTEIHQQESILCKRLKVMYTRGEWTALRLLFNTQSISDIARNIKIMKFIARTDLSLIKQHQRCIQILSQRTTDLENLDHKVLETAKNIGRNKKELLKKKRLKEIYYQKIHNQKVYHEQRQQQLTEAAEKLENFILNLHVNKKSGTFELLKKHLPWP</sequence>
<evidence type="ECO:0000313" key="4">
    <source>
        <dbReference type="Proteomes" id="UP001594351"/>
    </source>
</evidence>
<dbReference type="EMBL" id="JBHPBY010000001">
    <property type="protein sequence ID" value="MFC1848604.1"/>
    <property type="molecule type" value="Genomic_DNA"/>
</dbReference>
<feature type="coiled-coil region" evidence="1">
    <location>
        <begin position="51"/>
        <end position="120"/>
    </location>
</feature>
<dbReference type="Gene3D" id="6.10.250.3150">
    <property type="match status" value="1"/>
</dbReference>
<keyword evidence="4" id="KW-1185">Reference proteome</keyword>
<feature type="signal peptide" evidence="2">
    <location>
        <begin position="1"/>
        <end position="43"/>
    </location>
</feature>
<keyword evidence="1" id="KW-0175">Coiled coil</keyword>
<evidence type="ECO:0000313" key="3">
    <source>
        <dbReference type="EMBL" id="MFC1848604.1"/>
    </source>
</evidence>
<name>A0ABV6YQW4_UNCC1</name>
<dbReference type="GO" id="GO:0016787">
    <property type="term" value="F:hydrolase activity"/>
    <property type="evidence" value="ECO:0007669"/>
    <property type="project" value="UniProtKB-KW"/>
</dbReference>
<keyword evidence="3" id="KW-0378">Hydrolase</keyword>
<comment type="caution">
    <text evidence="3">The sequence shown here is derived from an EMBL/GenBank/DDBJ whole genome shotgun (WGS) entry which is preliminary data.</text>
</comment>
<organism evidence="3 4">
    <name type="scientific">candidate division CSSED10-310 bacterium</name>
    <dbReference type="NCBI Taxonomy" id="2855610"/>
    <lineage>
        <taxon>Bacteria</taxon>
        <taxon>Bacteria division CSSED10-310</taxon>
    </lineage>
</organism>
<evidence type="ECO:0000256" key="1">
    <source>
        <dbReference type="SAM" id="Coils"/>
    </source>
</evidence>